<evidence type="ECO:0000313" key="3">
    <source>
        <dbReference type="EMBL" id="MCQ4923469.1"/>
    </source>
</evidence>
<dbReference type="Pfam" id="PF04023">
    <property type="entry name" value="FeoA"/>
    <property type="match status" value="1"/>
</dbReference>
<reference evidence="3 4" key="1">
    <citation type="submission" date="2022-06" db="EMBL/GenBank/DDBJ databases">
        <title>Isolation of gut microbiota from human fecal samples.</title>
        <authorList>
            <person name="Pamer E.G."/>
            <person name="Barat B."/>
            <person name="Waligurski E."/>
            <person name="Medina S."/>
            <person name="Paddock L."/>
            <person name="Mostad J."/>
        </authorList>
    </citation>
    <scope>NUCLEOTIDE SEQUENCE [LARGE SCALE GENOMIC DNA]</scope>
    <source>
        <strain evidence="3 4">DFI.7.95</strain>
    </source>
</reference>
<dbReference type="SUPFAM" id="SSF50037">
    <property type="entry name" value="C-terminal domain of transcriptional repressors"/>
    <property type="match status" value="1"/>
</dbReference>
<evidence type="ECO:0000259" key="2">
    <source>
        <dbReference type="SMART" id="SM00899"/>
    </source>
</evidence>
<dbReference type="SMART" id="SM00899">
    <property type="entry name" value="FeoA"/>
    <property type="match status" value="1"/>
</dbReference>
<dbReference type="Gene3D" id="2.30.30.90">
    <property type="match status" value="1"/>
</dbReference>
<evidence type="ECO:0000313" key="4">
    <source>
        <dbReference type="Proteomes" id="UP001524478"/>
    </source>
</evidence>
<keyword evidence="1" id="KW-0408">Iron</keyword>
<dbReference type="InterPro" id="IPR007167">
    <property type="entry name" value="Fe-transptr_FeoA-like"/>
</dbReference>
<keyword evidence="4" id="KW-1185">Reference proteome</keyword>
<dbReference type="PANTHER" id="PTHR43151">
    <property type="entry name" value="FEOA FAMILY PROTEIN"/>
    <property type="match status" value="1"/>
</dbReference>
<dbReference type="PANTHER" id="PTHR43151:SF1">
    <property type="entry name" value="SSR2333 PROTEIN"/>
    <property type="match status" value="1"/>
</dbReference>
<proteinExistence type="predicted"/>
<gene>
    <name evidence="3" type="ORF">NE686_10255</name>
</gene>
<organism evidence="3 4">
    <name type="scientific">Tissierella carlieri</name>
    <dbReference type="NCBI Taxonomy" id="689904"/>
    <lineage>
        <taxon>Bacteria</taxon>
        <taxon>Bacillati</taxon>
        <taxon>Bacillota</taxon>
        <taxon>Tissierellia</taxon>
        <taxon>Tissierellales</taxon>
        <taxon>Tissierellaceae</taxon>
        <taxon>Tissierella</taxon>
    </lineage>
</organism>
<protein>
    <submittedName>
        <fullName evidence="3">Ferrous iron transport protein A</fullName>
    </submittedName>
</protein>
<dbReference type="EMBL" id="JANGAC010000006">
    <property type="protein sequence ID" value="MCQ4923469.1"/>
    <property type="molecule type" value="Genomic_DNA"/>
</dbReference>
<dbReference type="Proteomes" id="UP001524478">
    <property type="component" value="Unassembled WGS sequence"/>
</dbReference>
<dbReference type="InterPro" id="IPR053184">
    <property type="entry name" value="FeoA-like"/>
</dbReference>
<accession>A0ABT1SAF7</accession>
<name>A0ABT1SAF7_9FIRM</name>
<dbReference type="RefSeq" id="WP_256311445.1">
    <property type="nucleotide sequence ID" value="NZ_JANGAC010000006.1"/>
</dbReference>
<dbReference type="InterPro" id="IPR008988">
    <property type="entry name" value="Transcriptional_repressor_C"/>
</dbReference>
<sequence length="70" mass="7675">MMPLTFVNEGEKISIKQINGRDETKRFLGSLGFVVGEDIVVISKIKGNLIVNVKDTRVAIDGQMASKILV</sequence>
<dbReference type="InterPro" id="IPR038157">
    <property type="entry name" value="FeoA_core_dom"/>
</dbReference>
<comment type="caution">
    <text evidence="3">The sequence shown here is derived from an EMBL/GenBank/DDBJ whole genome shotgun (WGS) entry which is preliminary data.</text>
</comment>
<feature type="domain" description="Ferrous iron transporter FeoA-like" evidence="2">
    <location>
        <begin position="2"/>
        <end position="70"/>
    </location>
</feature>
<evidence type="ECO:0000256" key="1">
    <source>
        <dbReference type="ARBA" id="ARBA00023004"/>
    </source>
</evidence>